<proteinExistence type="predicted"/>
<dbReference type="EMBL" id="OE179434">
    <property type="protein sequence ID" value="CAD7568793.1"/>
    <property type="molecule type" value="Genomic_DNA"/>
</dbReference>
<protein>
    <submittedName>
        <fullName evidence="1">(California timema) hypothetical protein</fullName>
    </submittedName>
</protein>
<name>A0A7R9IXW9_TIMCA</name>
<sequence length="110" mass="12528">MDRAVQAVGRGYSGRCECGGKIQGCLSKSRQYITCDRDDAAEQHSGLTEVTSRNFEHSNFRQYITCDRDDAAEQHSGLTEVTSRNFEHSNLKLRWYGQNRQGIDDAMFED</sequence>
<gene>
    <name evidence="1" type="ORF">TCMB3V08_LOCUS1548</name>
</gene>
<evidence type="ECO:0000313" key="1">
    <source>
        <dbReference type="EMBL" id="CAD7568793.1"/>
    </source>
</evidence>
<dbReference type="AlphaFoldDB" id="A0A7R9IXW9"/>
<organism evidence="1">
    <name type="scientific">Timema californicum</name>
    <name type="common">California timema</name>
    <name type="synonym">Walking stick</name>
    <dbReference type="NCBI Taxonomy" id="61474"/>
    <lineage>
        <taxon>Eukaryota</taxon>
        <taxon>Metazoa</taxon>
        <taxon>Ecdysozoa</taxon>
        <taxon>Arthropoda</taxon>
        <taxon>Hexapoda</taxon>
        <taxon>Insecta</taxon>
        <taxon>Pterygota</taxon>
        <taxon>Neoptera</taxon>
        <taxon>Polyneoptera</taxon>
        <taxon>Phasmatodea</taxon>
        <taxon>Timematodea</taxon>
        <taxon>Timematoidea</taxon>
        <taxon>Timematidae</taxon>
        <taxon>Timema</taxon>
    </lineage>
</organism>
<reference evidence="1" key="1">
    <citation type="submission" date="2020-11" db="EMBL/GenBank/DDBJ databases">
        <authorList>
            <person name="Tran Van P."/>
        </authorList>
    </citation>
    <scope>NUCLEOTIDE SEQUENCE</scope>
</reference>
<accession>A0A7R9IXW9</accession>